<protein>
    <submittedName>
        <fullName evidence="1">Uncharacterized protein</fullName>
    </submittedName>
</protein>
<sequence>MLWIVYNQMARKVSLLIDEVLDRLSALIYYRSLDTTTLRELIDSNRRLIAEDPTPGVPRVARLRLPRPTMQNLYERMGNIEIFHGVLESMSRRQSYHSD</sequence>
<comment type="caution">
    <text evidence="1">The sequence shown here is derived from an EMBL/GenBank/DDBJ whole genome shotgun (WGS) entry which is preliminary data.</text>
</comment>
<evidence type="ECO:0000313" key="1">
    <source>
        <dbReference type="EMBL" id="GFD29489.1"/>
    </source>
</evidence>
<dbReference type="EMBL" id="BKCJ011395260">
    <property type="protein sequence ID" value="GFD29489.1"/>
    <property type="molecule type" value="Genomic_DNA"/>
</dbReference>
<accession>A0A699V6Y6</accession>
<proteinExistence type="predicted"/>
<feature type="non-terminal residue" evidence="1">
    <location>
        <position position="99"/>
    </location>
</feature>
<organism evidence="1">
    <name type="scientific">Tanacetum cinerariifolium</name>
    <name type="common">Dalmatian daisy</name>
    <name type="synonym">Chrysanthemum cinerariifolium</name>
    <dbReference type="NCBI Taxonomy" id="118510"/>
    <lineage>
        <taxon>Eukaryota</taxon>
        <taxon>Viridiplantae</taxon>
        <taxon>Streptophyta</taxon>
        <taxon>Embryophyta</taxon>
        <taxon>Tracheophyta</taxon>
        <taxon>Spermatophyta</taxon>
        <taxon>Magnoliopsida</taxon>
        <taxon>eudicotyledons</taxon>
        <taxon>Gunneridae</taxon>
        <taxon>Pentapetalae</taxon>
        <taxon>asterids</taxon>
        <taxon>campanulids</taxon>
        <taxon>Asterales</taxon>
        <taxon>Asteraceae</taxon>
        <taxon>Asteroideae</taxon>
        <taxon>Anthemideae</taxon>
        <taxon>Anthemidinae</taxon>
        <taxon>Tanacetum</taxon>
    </lineage>
</organism>
<gene>
    <name evidence="1" type="ORF">Tci_901458</name>
</gene>
<dbReference type="AlphaFoldDB" id="A0A699V6Y6"/>
<name>A0A699V6Y6_TANCI</name>
<reference evidence="1" key="1">
    <citation type="journal article" date="2019" name="Sci. Rep.">
        <title>Draft genome of Tanacetum cinerariifolium, the natural source of mosquito coil.</title>
        <authorList>
            <person name="Yamashiro T."/>
            <person name="Shiraishi A."/>
            <person name="Satake H."/>
            <person name="Nakayama K."/>
        </authorList>
    </citation>
    <scope>NUCLEOTIDE SEQUENCE</scope>
</reference>